<proteinExistence type="predicted"/>
<keyword evidence="2" id="KW-1185">Reference proteome</keyword>
<dbReference type="InterPro" id="IPR016193">
    <property type="entry name" value="Cytidine_deaminase-like"/>
</dbReference>
<protein>
    <submittedName>
        <fullName evidence="1">Uncharacterized protein</fullName>
    </submittedName>
</protein>
<dbReference type="OrthoDB" id="6017153at2759"/>
<feature type="non-terminal residue" evidence="1">
    <location>
        <position position="1"/>
    </location>
</feature>
<comment type="caution">
    <text evidence="1">The sequence shown here is derived from an EMBL/GenBank/DDBJ whole genome shotgun (WGS) entry which is preliminary data.</text>
</comment>
<dbReference type="InterPro" id="IPR024051">
    <property type="entry name" value="AICAR_Tfase_dup_dom_sf"/>
</dbReference>
<accession>A0A0T6AT26</accession>
<reference evidence="1 2" key="1">
    <citation type="submission" date="2015-09" db="EMBL/GenBank/DDBJ databases">
        <title>Draft genome of the scarab beetle Oryctes borbonicus.</title>
        <authorList>
            <person name="Meyer J.M."/>
            <person name="Markov G.V."/>
            <person name="Baskaran P."/>
            <person name="Herrmann M."/>
            <person name="Sommer R.J."/>
            <person name="Roedelsperger C."/>
        </authorList>
    </citation>
    <scope>NUCLEOTIDE SEQUENCE [LARGE SCALE GENOMIC DNA]</scope>
    <source>
        <strain evidence="1">OB123</strain>
        <tissue evidence="1">Whole animal</tissue>
    </source>
</reference>
<evidence type="ECO:0000313" key="2">
    <source>
        <dbReference type="Proteomes" id="UP000051574"/>
    </source>
</evidence>
<dbReference type="PANTHER" id="PTHR11692:SF0">
    <property type="entry name" value="BIFUNCTIONAL PURINE BIOSYNTHESIS PROTEIN ATIC"/>
    <property type="match status" value="1"/>
</dbReference>
<gene>
    <name evidence="1" type="ORF">AMK59_8155</name>
</gene>
<dbReference type="Pfam" id="PF01808">
    <property type="entry name" value="AICARFT_IMPCHas"/>
    <property type="match status" value="1"/>
</dbReference>
<dbReference type="Gene3D" id="3.40.140.20">
    <property type="match status" value="2"/>
</dbReference>
<dbReference type="InterPro" id="IPR002695">
    <property type="entry name" value="PurH-like"/>
</dbReference>
<organism evidence="1 2">
    <name type="scientific">Oryctes borbonicus</name>
    <dbReference type="NCBI Taxonomy" id="1629725"/>
    <lineage>
        <taxon>Eukaryota</taxon>
        <taxon>Metazoa</taxon>
        <taxon>Ecdysozoa</taxon>
        <taxon>Arthropoda</taxon>
        <taxon>Hexapoda</taxon>
        <taxon>Insecta</taxon>
        <taxon>Pterygota</taxon>
        <taxon>Neoptera</taxon>
        <taxon>Endopterygota</taxon>
        <taxon>Coleoptera</taxon>
        <taxon>Polyphaga</taxon>
        <taxon>Scarabaeiformia</taxon>
        <taxon>Scarabaeidae</taxon>
        <taxon>Dynastinae</taxon>
        <taxon>Oryctes</taxon>
    </lineage>
</organism>
<dbReference type="GO" id="GO:0005829">
    <property type="term" value="C:cytosol"/>
    <property type="evidence" value="ECO:0007669"/>
    <property type="project" value="TreeGrafter"/>
</dbReference>
<evidence type="ECO:0000313" key="1">
    <source>
        <dbReference type="EMBL" id="KRT78257.1"/>
    </source>
</evidence>
<dbReference type="Proteomes" id="UP000051574">
    <property type="component" value="Unassembled WGS sequence"/>
</dbReference>
<dbReference type="GO" id="GO:0003937">
    <property type="term" value="F:IMP cyclohydrolase activity"/>
    <property type="evidence" value="ECO:0007669"/>
    <property type="project" value="InterPro"/>
</dbReference>
<dbReference type="SMART" id="SM00798">
    <property type="entry name" value="AICARFT_IMPCHas"/>
    <property type="match status" value="1"/>
</dbReference>
<dbReference type="GO" id="GO:0006189">
    <property type="term" value="P:'de novo' IMP biosynthetic process"/>
    <property type="evidence" value="ECO:0007669"/>
    <property type="project" value="TreeGrafter"/>
</dbReference>
<dbReference type="EMBL" id="LJIG01022880">
    <property type="protein sequence ID" value="KRT78257.1"/>
    <property type="molecule type" value="Genomic_DNA"/>
</dbReference>
<dbReference type="SUPFAM" id="SSF53927">
    <property type="entry name" value="Cytidine deaminase-like"/>
    <property type="match status" value="1"/>
</dbReference>
<name>A0A0T6AT26_9SCAR</name>
<dbReference type="AlphaFoldDB" id="A0A0T6AT26"/>
<dbReference type="GO" id="GO:0004643">
    <property type="term" value="F:phosphoribosylaminoimidazolecarboxamide formyltransferase activity"/>
    <property type="evidence" value="ECO:0007669"/>
    <property type="project" value="InterPro"/>
</dbReference>
<sequence length="208" mass="23228">LDSFVTKEHCFYAKVCMVDDLYANLTPLATAYARARGADRMSSFGDFVALSDECDQVTARIISREVSDGIIAPGYTQEALNLLKKKKNGAYCILQIDPNYEPDPIERKVLFGLTMEQQRNNAIIDSSLFTNIVTNDKSLNDPAMRDLIVATIALKYTQSNSVCYVKNGQVIGIGAGQQSRIHCTRLAGDKADNWWLRHHPTCGNIKRY</sequence>
<dbReference type="PANTHER" id="PTHR11692">
    <property type="entry name" value="BIFUNCTIONAL PURINE BIOSYNTHESIS PROTEIN PURH"/>
    <property type="match status" value="1"/>
</dbReference>